<dbReference type="PANTHER" id="PTHR11831">
    <property type="entry name" value="30S 40S RIBOSOMAL PROTEIN"/>
    <property type="match status" value="1"/>
</dbReference>
<dbReference type="GO" id="GO:0003735">
    <property type="term" value="F:structural constituent of ribosome"/>
    <property type="evidence" value="ECO:0007669"/>
    <property type="project" value="InterPro"/>
</dbReference>
<dbReference type="Pfam" id="PF00163">
    <property type="entry name" value="Ribosomal_S4"/>
    <property type="match status" value="1"/>
</dbReference>
<comment type="caution">
    <text evidence="14">The sequence shown here is derived from an EMBL/GenBank/DDBJ whole genome shotgun (WGS) entry which is preliminary data.</text>
</comment>
<dbReference type="GO" id="GO:0019843">
    <property type="term" value="F:rRNA binding"/>
    <property type="evidence" value="ECO:0007669"/>
    <property type="project" value="UniProtKB-UniRule"/>
</dbReference>
<keyword evidence="6 10" id="KW-0689">Ribosomal protein</keyword>
<dbReference type="Gene3D" id="1.10.1050.10">
    <property type="entry name" value="Ribosomal Protein S4 Delta 41, Chain A, domain 1"/>
    <property type="match status" value="1"/>
</dbReference>
<evidence type="ECO:0000313" key="14">
    <source>
        <dbReference type="EMBL" id="HIV00960.1"/>
    </source>
</evidence>
<keyword evidence="5 10" id="KW-0694">RNA-binding</keyword>
<dbReference type="InterPro" id="IPR018079">
    <property type="entry name" value="Ribosomal_uS4_CS"/>
</dbReference>
<dbReference type="Proteomes" id="UP000886861">
    <property type="component" value="Unassembled WGS sequence"/>
</dbReference>
<accession>A0A9D1NDB9</accession>
<evidence type="ECO:0000256" key="1">
    <source>
        <dbReference type="ARBA" id="ARBA00003004"/>
    </source>
</evidence>
<evidence type="ECO:0000256" key="11">
    <source>
        <dbReference type="RuleBase" id="RU003699"/>
    </source>
</evidence>
<evidence type="ECO:0000256" key="9">
    <source>
        <dbReference type="ARBA" id="ARBA00035254"/>
    </source>
</evidence>
<dbReference type="Gene3D" id="3.10.290.10">
    <property type="entry name" value="RNA-binding S4 domain"/>
    <property type="match status" value="1"/>
</dbReference>
<feature type="domain" description="Small ribosomal subunit protein uS4 N-terminal" evidence="13">
    <location>
        <begin position="3"/>
        <end position="97"/>
    </location>
</feature>
<evidence type="ECO:0000256" key="5">
    <source>
        <dbReference type="ARBA" id="ARBA00022884"/>
    </source>
</evidence>
<reference evidence="14" key="1">
    <citation type="submission" date="2020-10" db="EMBL/GenBank/DDBJ databases">
        <authorList>
            <person name="Gilroy R."/>
        </authorList>
    </citation>
    <scope>NUCLEOTIDE SEQUENCE</scope>
    <source>
        <strain evidence="14">CHK186-9395</strain>
    </source>
</reference>
<dbReference type="SUPFAM" id="SSF55174">
    <property type="entry name" value="Alpha-L RNA-binding motif"/>
    <property type="match status" value="1"/>
</dbReference>
<evidence type="ECO:0000256" key="3">
    <source>
        <dbReference type="ARBA" id="ARBA00007465"/>
    </source>
</evidence>
<protein>
    <recommendedName>
        <fullName evidence="9 10">Small ribosomal subunit protein uS4</fullName>
    </recommendedName>
</protein>
<organism evidence="14 15">
    <name type="scientific">Candidatus Caccopulliclostridium gallistercoris</name>
    <dbReference type="NCBI Taxonomy" id="2840719"/>
    <lineage>
        <taxon>Bacteria</taxon>
        <taxon>Bacillati</taxon>
        <taxon>Bacillota</taxon>
        <taxon>Clostridia</taxon>
        <taxon>Candidatus Caccopulliclostridium</taxon>
    </lineage>
</organism>
<dbReference type="InterPro" id="IPR002942">
    <property type="entry name" value="S4_RNA-bd"/>
</dbReference>
<dbReference type="PANTHER" id="PTHR11831:SF4">
    <property type="entry name" value="SMALL RIBOSOMAL SUBUNIT PROTEIN US4M"/>
    <property type="match status" value="1"/>
</dbReference>
<dbReference type="FunFam" id="1.10.1050.10:FF:000001">
    <property type="entry name" value="30S ribosomal protein S4"/>
    <property type="match status" value="1"/>
</dbReference>
<comment type="function">
    <text evidence="2 10">One of the primary rRNA binding proteins, it binds directly to 16S rRNA where it nucleates assembly of the body of the 30S subunit.</text>
</comment>
<dbReference type="AlphaFoldDB" id="A0A9D1NDB9"/>
<gene>
    <name evidence="10 14" type="primary">rpsD</name>
    <name evidence="14" type="ORF">IAA62_00135</name>
</gene>
<dbReference type="SMART" id="SM00363">
    <property type="entry name" value="S4"/>
    <property type="match status" value="1"/>
</dbReference>
<evidence type="ECO:0000259" key="13">
    <source>
        <dbReference type="SMART" id="SM01390"/>
    </source>
</evidence>
<evidence type="ECO:0000259" key="12">
    <source>
        <dbReference type="SMART" id="SM00363"/>
    </source>
</evidence>
<comment type="similarity">
    <text evidence="3 10 11">Belongs to the universal ribosomal protein uS4 family.</text>
</comment>
<dbReference type="Pfam" id="PF01479">
    <property type="entry name" value="S4"/>
    <property type="match status" value="1"/>
</dbReference>
<dbReference type="GO" id="GO:0006412">
    <property type="term" value="P:translation"/>
    <property type="evidence" value="ECO:0007669"/>
    <property type="project" value="UniProtKB-UniRule"/>
</dbReference>
<dbReference type="PROSITE" id="PS50889">
    <property type="entry name" value="S4"/>
    <property type="match status" value="1"/>
</dbReference>
<dbReference type="InterPro" id="IPR001912">
    <property type="entry name" value="Ribosomal_uS4_N"/>
</dbReference>
<evidence type="ECO:0000313" key="15">
    <source>
        <dbReference type="Proteomes" id="UP000886861"/>
    </source>
</evidence>
<evidence type="ECO:0000256" key="4">
    <source>
        <dbReference type="ARBA" id="ARBA00022730"/>
    </source>
</evidence>
<evidence type="ECO:0000256" key="7">
    <source>
        <dbReference type="ARBA" id="ARBA00023274"/>
    </source>
</evidence>
<dbReference type="SMART" id="SM01390">
    <property type="entry name" value="Ribosomal_S4"/>
    <property type="match status" value="1"/>
</dbReference>
<keyword evidence="7 10" id="KW-0687">Ribonucleoprotein</keyword>
<dbReference type="NCBIfam" id="NF003717">
    <property type="entry name" value="PRK05327.1"/>
    <property type="match status" value="1"/>
</dbReference>
<dbReference type="NCBIfam" id="TIGR01017">
    <property type="entry name" value="rpsD_bact"/>
    <property type="match status" value="1"/>
</dbReference>
<reference evidence="14" key="2">
    <citation type="journal article" date="2021" name="PeerJ">
        <title>Extensive microbial diversity within the chicken gut microbiome revealed by metagenomics and culture.</title>
        <authorList>
            <person name="Gilroy R."/>
            <person name="Ravi A."/>
            <person name="Getino M."/>
            <person name="Pursley I."/>
            <person name="Horton D.L."/>
            <person name="Alikhan N.F."/>
            <person name="Baker D."/>
            <person name="Gharbi K."/>
            <person name="Hall N."/>
            <person name="Watson M."/>
            <person name="Adriaenssens E.M."/>
            <person name="Foster-Nyarko E."/>
            <person name="Jarju S."/>
            <person name="Secka A."/>
            <person name="Antonio M."/>
            <person name="Oren A."/>
            <person name="Chaudhuri R.R."/>
            <person name="La Ragione R."/>
            <person name="Hildebrand F."/>
            <person name="Pallen M.J."/>
        </authorList>
    </citation>
    <scope>NUCLEOTIDE SEQUENCE</scope>
    <source>
        <strain evidence="14">CHK186-9395</strain>
    </source>
</reference>
<dbReference type="FunFam" id="3.10.290.10:FF:000001">
    <property type="entry name" value="30S ribosomal protein S4"/>
    <property type="match status" value="1"/>
</dbReference>
<dbReference type="HAMAP" id="MF_01306_B">
    <property type="entry name" value="Ribosomal_uS4_B"/>
    <property type="match status" value="1"/>
</dbReference>
<comment type="function">
    <text evidence="1 10">With S5 and S12 plays an important role in translational accuracy.</text>
</comment>
<keyword evidence="4 10" id="KW-0699">rRNA-binding</keyword>
<evidence type="ECO:0000256" key="8">
    <source>
        <dbReference type="ARBA" id="ARBA00025813"/>
    </source>
</evidence>
<evidence type="ECO:0000256" key="2">
    <source>
        <dbReference type="ARBA" id="ARBA00003866"/>
    </source>
</evidence>
<dbReference type="EMBL" id="DVOJ01000001">
    <property type="protein sequence ID" value="HIV00960.1"/>
    <property type="molecule type" value="Genomic_DNA"/>
</dbReference>
<dbReference type="CDD" id="cd00165">
    <property type="entry name" value="S4"/>
    <property type="match status" value="1"/>
</dbReference>
<dbReference type="InterPro" id="IPR005709">
    <property type="entry name" value="Ribosomal_uS4_bac-type"/>
</dbReference>
<dbReference type="InterPro" id="IPR036986">
    <property type="entry name" value="S4_RNA-bd_sf"/>
</dbReference>
<proteinExistence type="inferred from homology"/>
<evidence type="ECO:0000256" key="6">
    <source>
        <dbReference type="ARBA" id="ARBA00022980"/>
    </source>
</evidence>
<dbReference type="PROSITE" id="PS00632">
    <property type="entry name" value="RIBOSOMAL_S4"/>
    <property type="match status" value="1"/>
</dbReference>
<dbReference type="GO" id="GO:0042274">
    <property type="term" value="P:ribosomal small subunit biogenesis"/>
    <property type="evidence" value="ECO:0007669"/>
    <property type="project" value="TreeGrafter"/>
</dbReference>
<dbReference type="GO" id="GO:0015935">
    <property type="term" value="C:small ribosomal subunit"/>
    <property type="evidence" value="ECO:0007669"/>
    <property type="project" value="InterPro"/>
</dbReference>
<sequence>MAKLIAPDCRQCRREGCKLFLKGERCTTKKCAMERRPVVPGQHGAARKRVTQYGTQLREKQKVKKAYGVLEKKFREYYEEAERMKGVTGENMLSLLERRLDNVVYRMGIGSSRSESRQIVNHGHITVNGKRVNIPSYQVKVGDVIAIKENKRDLEMFKALKGMKIIMPKWLEFNSEKLEGKILALPKREDIDLNIQEHLIIELYSR</sequence>
<comment type="subunit">
    <text evidence="8 10">Part of the 30S ribosomal subunit. Contacts protein S5. The interaction surface between S4 and S5 is involved in control of translational fidelity.</text>
</comment>
<evidence type="ECO:0000256" key="10">
    <source>
        <dbReference type="HAMAP-Rule" id="MF_01306"/>
    </source>
</evidence>
<feature type="domain" description="RNA-binding S4" evidence="12">
    <location>
        <begin position="98"/>
        <end position="161"/>
    </location>
</feature>
<dbReference type="InterPro" id="IPR022801">
    <property type="entry name" value="Ribosomal_uS4"/>
</dbReference>
<name>A0A9D1NDB9_9FIRM</name>